<evidence type="ECO:0000256" key="2">
    <source>
        <dbReference type="ARBA" id="ARBA00004123"/>
    </source>
</evidence>
<keyword evidence="11" id="KW-0863">Zinc-finger</keyword>
<comment type="domain">
    <text evidence="16">The EXKPK motif is conserved in inositol-pentakisphosphate 2-kinases of both family 1 and 2.</text>
</comment>
<evidence type="ECO:0000256" key="11">
    <source>
        <dbReference type="ARBA" id="ARBA00022771"/>
    </source>
</evidence>
<gene>
    <name evidence="17" type="ORF">ACEWY4_013784</name>
</gene>
<dbReference type="InterPro" id="IPR017907">
    <property type="entry name" value="Znf_RING_CS"/>
</dbReference>
<protein>
    <recommendedName>
        <fullName evidence="6 16">Inositol-pentakisphosphate 2-kinase</fullName>
        <ecNumber evidence="5 16">2.7.1.158</ecNumber>
    </recommendedName>
</protein>
<evidence type="ECO:0000256" key="12">
    <source>
        <dbReference type="ARBA" id="ARBA00022777"/>
    </source>
</evidence>
<dbReference type="EMBL" id="JBHFQA010000011">
    <property type="protein sequence ID" value="KAL2091521.1"/>
    <property type="molecule type" value="Genomic_DNA"/>
</dbReference>
<evidence type="ECO:0000256" key="10">
    <source>
        <dbReference type="ARBA" id="ARBA00022741"/>
    </source>
</evidence>
<dbReference type="GO" id="GO:0005524">
    <property type="term" value="F:ATP binding"/>
    <property type="evidence" value="ECO:0007669"/>
    <property type="project" value="UniProtKB-KW"/>
</dbReference>
<evidence type="ECO:0000256" key="14">
    <source>
        <dbReference type="ARBA" id="ARBA00022840"/>
    </source>
</evidence>
<dbReference type="GO" id="GO:0005737">
    <property type="term" value="C:cytoplasm"/>
    <property type="evidence" value="ECO:0007669"/>
    <property type="project" value="UniProtKB-SubCell"/>
</dbReference>
<evidence type="ECO:0000256" key="13">
    <source>
        <dbReference type="ARBA" id="ARBA00022833"/>
    </source>
</evidence>
<comment type="function">
    <text evidence="16">Phosphorylates Ins(1,3,4,5,6)P5 at position 2 to form Ins(1,2,3,4,5,6)P6 (InsP6 or phytate).</text>
</comment>
<accession>A0ABD1JXA7</accession>
<evidence type="ECO:0000256" key="9">
    <source>
        <dbReference type="ARBA" id="ARBA00022723"/>
    </source>
</evidence>
<evidence type="ECO:0000256" key="1">
    <source>
        <dbReference type="ARBA" id="ARBA00001774"/>
    </source>
</evidence>
<evidence type="ECO:0000256" key="5">
    <source>
        <dbReference type="ARBA" id="ARBA00012023"/>
    </source>
</evidence>
<keyword evidence="12 16" id="KW-0418">Kinase</keyword>
<dbReference type="PANTHER" id="PTHR14456:SF2">
    <property type="entry name" value="INOSITOL-PENTAKISPHOSPHATE 2-KINASE"/>
    <property type="match status" value="1"/>
</dbReference>
<dbReference type="Proteomes" id="UP001591681">
    <property type="component" value="Unassembled WGS sequence"/>
</dbReference>
<keyword evidence="13" id="KW-0862">Zinc</keyword>
<dbReference type="InterPro" id="IPR043001">
    <property type="entry name" value="IP5_2-K_N_lobe"/>
</dbReference>
<comment type="subcellular location">
    <subcellularLocation>
        <location evidence="3">Cytoplasm</location>
    </subcellularLocation>
    <subcellularLocation>
        <location evidence="2">Nucleus</location>
    </subcellularLocation>
</comment>
<keyword evidence="15" id="KW-0539">Nucleus</keyword>
<evidence type="ECO:0000256" key="15">
    <source>
        <dbReference type="ARBA" id="ARBA00023242"/>
    </source>
</evidence>
<dbReference type="GO" id="GO:0008270">
    <property type="term" value="F:zinc ion binding"/>
    <property type="evidence" value="ECO:0007669"/>
    <property type="project" value="UniProtKB-KW"/>
</dbReference>
<keyword evidence="9" id="KW-0479">Metal-binding</keyword>
<evidence type="ECO:0000256" key="8">
    <source>
        <dbReference type="ARBA" id="ARBA00022679"/>
    </source>
</evidence>
<dbReference type="AlphaFoldDB" id="A0ABD1JXA7"/>
<dbReference type="Pfam" id="PF06090">
    <property type="entry name" value="Ins_P5_2-kin"/>
    <property type="match status" value="1"/>
</dbReference>
<dbReference type="FunFam" id="3.30.200.110:FF:000001">
    <property type="entry name" value="Inositol-pentakisphosphate 2-kinase"/>
    <property type="match status" value="1"/>
</dbReference>
<dbReference type="GO" id="GO:0035299">
    <property type="term" value="F:inositol-1,3,4,5,6-pentakisphosphate 2-kinase activity"/>
    <property type="evidence" value="ECO:0007669"/>
    <property type="project" value="UniProtKB-EC"/>
</dbReference>
<evidence type="ECO:0000256" key="16">
    <source>
        <dbReference type="RuleBase" id="RU364126"/>
    </source>
</evidence>
<keyword evidence="7" id="KW-0963">Cytoplasm</keyword>
<keyword evidence="8 16" id="KW-0808">Transferase</keyword>
<evidence type="ECO:0000256" key="3">
    <source>
        <dbReference type="ARBA" id="ARBA00004496"/>
    </source>
</evidence>
<organism evidence="17 18">
    <name type="scientific">Coilia grayii</name>
    <name type="common">Gray's grenadier anchovy</name>
    <dbReference type="NCBI Taxonomy" id="363190"/>
    <lineage>
        <taxon>Eukaryota</taxon>
        <taxon>Metazoa</taxon>
        <taxon>Chordata</taxon>
        <taxon>Craniata</taxon>
        <taxon>Vertebrata</taxon>
        <taxon>Euteleostomi</taxon>
        <taxon>Actinopterygii</taxon>
        <taxon>Neopterygii</taxon>
        <taxon>Teleostei</taxon>
        <taxon>Clupei</taxon>
        <taxon>Clupeiformes</taxon>
        <taxon>Clupeoidei</taxon>
        <taxon>Engraulidae</taxon>
        <taxon>Coilinae</taxon>
        <taxon>Coilia</taxon>
    </lineage>
</organism>
<sequence length="492" mass="56475">MELDKMDENDWKYHGEGNKSLVVSHVQHSRVLRLLKYPSQDAEHTQQATEQAYRHIHSIVDFSKNVMKPLLGEEYVHSGEVVNLPLDFVRHLSLKVQQERPELRCDKVMDTFSGYALCLPNLTHLNACHFDDHRLPLCVEIKPKCGFLPFSVHVTKECKHRVCRFCMHQHYKLANGKWKRQSRYCPLDLFSGNKQRMYIAIKHLLEEPQNNLKIFKGGELIFSCKDAAEQQPDLSALAQHLRPYFSHSAGLYRPHLSAKAVLNEFIQVVVSALLSSWNCSRAGEAKKILPVDTRSYCEASPLHHRDLLRNGSNSLSKDSVLGRILQAQMLDNLDIEGIYPLYKRVEQHLEEFPKERSRLQIDGPYNDTFLEKVKNCPAEEDGSVEYAIGKVHQYRVAMTAKDCSVMITLAPSEEDEVLESRLEIQPTKTRLACSVSILDLDPKPYDAIPHQHKLDSKIVNYYLRSTHSKQELSSSPSPLTEREDCTLLFHPV</sequence>
<comment type="catalytic activity">
    <reaction evidence="1 16">
        <text>1D-myo-inositol 1,3,4,5,6-pentakisphosphate + ATP = 1D-myo-inositol hexakisphosphate + ADP + H(+)</text>
        <dbReference type="Rhea" id="RHEA:20313"/>
        <dbReference type="ChEBI" id="CHEBI:15378"/>
        <dbReference type="ChEBI" id="CHEBI:30616"/>
        <dbReference type="ChEBI" id="CHEBI:57733"/>
        <dbReference type="ChEBI" id="CHEBI:58130"/>
        <dbReference type="ChEBI" id="CHEBI:456216"/>
        <dbReference type="EC" id="2.7.1.158"/>
    </reaction>
</comment>
<dbReference type="InterPro" id="IPR009286">
    <property type="entry name" value="Ins_P5_2-kin"/>
</dbReference>
<name>A0ABD1JXA7_9TELE</name>
<evidence type="ECO:0000313" key="18">
    <source>
        <dbReference type="Proteomes" id="UP001591681"/>
    </source>
</evidence>
<dbReference type="Gene3D" id="3.30.200.110">
    <property type="entry name" value="Inositol-pentakisphosphate 2-kinase, N-lobe"/>
    <property type="match status" value="1"/>
</dbReference>
<dbReference type="EC" id="2.7.1.158" evidence="5 16"/>
<evidence type="ECO:0000313" key="17">
    <source>
        <dbReference type="EMBL" id="KAL2091521.1"/>
    </source>
</evidence>
<dbReference type="PROSITE" id="PS00518">
    <property type="entry name" value="ZF_RING_1"/>
    <property type="match status" value="1"/>
</dbReference>
<comment type="caution">
    <text evidence="17">The sequence shown here is derived from an EMBL/GenBank/DDBJ whole genome shotgun (WGS) entry which is preliminary data.</text>
</comment>
<comment type="similarity">
    <text evidence="4">Belongs to the IPK1 type 2 family.</text>
</comment>
<evidence type="ECO:0000256" key="6">
    <source>
        <dbReference type="ARBA" id="ARBA00014846"/>
    </source>
</evidence>
<dbReference type="PANTHER" id="PTHR14456">
    <property type="entry name" value="INOSITOL POLYPHOSPHATE KINASE 1"/>
    <property type="match status" value="1"/>
</dbReference>
<keyword evidence="10 16" id="KW-0547">Nucleotide-binding</keyword>
<keyword evidence="14 16" id="KW-0067">ATP-binding</keyword>
<dbReference type="GO" id="GO:0005634">
    <property type="term" value="C:nucleus"/>
    <property type="evidence" value="ECO:0007669"/>
    <property type="project" value="UniProtKB-SubCell"/>
</dbReference>
<reference evidence="17 18" key="1">
    <citation type="submission" date="2024-09" db="EMBL/GenBank/DDBJ databases">
        <title>A chromosome-level genome assembly of Gray's grenadier anchovy, Coilia grayii.</title>
        <authorList>
            <person name="Fu Z."/>
        </authorList>
    </citation>
    <scope>NUCLEOTIDE SEQUENCE [LARGE SCALE GENOMIC DNA]</scope>
    <source>
        <strain evidence="17">G4</strain>
        <tissue evidence="17">Muscle</tissue>
    </source>
</reference>
<proteinExistence type="inferred from homology"/>
<evidence type="ECO:0000256" key="4">
    <source>
        <dbReference type="ARBA" id="ARBA00007229"/>
    </source>
</evidence>
<keyword evidence="18" id="KW-1185">Reference proteome</keyword>
<evidence type="ECO:0000256" key="7">
    <source>
        <dbReference type="ARBA" id="ARBA00022490"/>
    </source>
</evidence>